<dbReference type="Proteomes" id="UP001162135">
    <property type="component" value="Unassembled WGS sequence"/>
</dbReference>
<sequence>MSIPMHDSLREQILKQIRSEIISGESRPGSLYSVPALAAELDVSTTPVREALLELANAGLVEPIRNRGFRVSQLTVSELEDIFDMRELLELHAARRMMANGFQSTRELSGYADQIALAVKEDSVQDYLIADRQFHNAMFMAAGNHVLTKSALELRDRMRLFGIRSSAGFERQRESVDEHYRIVELIEAGDAEQLCQTLRVHISSWKPIFSAALEAQSQGRRRQKLGLDR</sequence>
<dbReference type="CDD" id="cd07377">
    <property type="entry name" value="WHTH_GntR"/>
    <property type="match status" value="1"/>
</dbReference>
<dbReference type="InterPro" id="IPR011711">
    <property type="entry name" value="GntR_C"/>
</dbReference>
<feature type="domain" description="HTH gntR-type" evidence="4">
    <location>
        <begin position="7"/>
        <end position="74"/>
    </location>
</feature>
<dbReference type="InterPro" id="IPR036388">
    <property type="entry name" value="WH-like_DNA-bd_sf"/>
</dbReference>
<accession>A0ABT6I822</accession>
<comment type="caution">
    <text evidence="5">The sequence shown here is derived from an EMBL/GenBank/DDBJ whole genome shotgun (WGS) entry which is preliminary data.</text>
</comment>
<keyword evidence="6" id="KW-1185">Reference proteome</keyword>
<evidence type="ECO:0000256" key="3">
    <source>
        <dbReference type="ARBA" id="ARBA00023163"/>
    </source>
</evidence>
<name>A0ABT6I822_9GAMM</name>
<dbReference type="Gene3D" id="1.20.120.530">
    <property type="entry name" value="GntR ligand-binding domain-like"/>
    <property type="match status" value="1"/>
</dbReference>
<keyword evidence="1" id="KW-0805">Transcription regulation</keyword>
<reference evidence="5" key="2">
    <citation type="submission" date="2017-11" db="EMBL/GenBank/DDBJ databases">
        <authorList>
            <person name="Das S.K."/>
        </authorList>
    </citation>
    <scope>NUCLEOTIDE SEQUENCE</scope>
    <source>
        <strain evidence="5">S4-41</strain>
    </source>
</reference>
<protein>
    <submittedName>
        <fullName evidence="5">GntR family transcriptional regulator</fullName>
    </submittedName>
</protein>
<dbReference type="Pfam" id="PF00392">
    <property type="entry name" value="GntR"/>
    <property type="match status" value="1"/>
</dbReference>
<dbReference type="SMART" id="SM00345">
    <property type="entry name" value="HTH_GNTR"/>
    <property type="match status" value="1"/>
</dbReference>
<dbReference type="PANTHER" id="PTHR43537">
    <property type="entry name" value="TRANSCRIPTIONAL REGULATOR, GNTR FAMILY"/>
    <property type="match status" value="1"/>
</dbReference>
<evidence type="ECO:0000256" key="2">
    <source>
        <dbReference type="ARBA" id="ARBA00023125"/>
    </source>
</evidence>
<keyword evidence="3" id="KW-0804">Transcription</keyword>
<dbReference type="SUPFAM" id="SSF46785">
    <property type="entry name" value="Winged helix' DNA-binding domain"/>
    <property type="match status" value="1"/>
</dbReference>
<keyword evidence="2" id="KW-0238">DNA-binding</keyword>
<dbReference type="EMBL" id="PGFS01000001">
    <property type="protein sequence ID" value="MDH4573776.1"/>
    <property type="molecule type" value="Genomic_DNA"/>
</dbReference>
<dbReference type="SUPFAM" id="SSF48008">
    <property type="entry name" value="GntR ligand-binding domain-like"/>
    <property type="match status" value="1"/>
</dbReference>
<dbReference type="SMART" id="SM00895">
    <property type="entry name" value="FCD"/>
    <property type="match status" value="1"/>
</dbReference>
<dbReference type="InterPro" id="IPR000524">
    <property type="entry name" value="Tscrpt_reg_HTH_GntR"/>
</dbReference>
<dbReference type="PANTHER" id="PTHR43537:SF45">
    <property type="entry name" value="GNTR FAMILY REGULATORY PROTEIN"/>
    <property type="match status" value="1"/>
</dbReference>
<evidence type="ECO:0000256" key="1">
    <source>
        <dbReference type="ARBA" id="ARBA00023015"/>
    </source>
</evidence>
<gene>
    <name evidence="5" type="ORF">CUR86_16010</name>
</gene>
<organism evidence="5 6">
    <name type="scientific">Salinicola acroporae</name>
    <dbReference type="NCBI Taxonomy" id="1541440"/>
    <lineage>
        <taxon>Bacteria</taxon>
        <taxon>Pseudomonadati</taxon>
        <taxon>Pseudomonadota</taxon>
        <taxon>Gammaproteobacteria</taxon>
        <taxon>Oceanospirillales</taxon>
        <taxon>Halomonadaceae</taxon>
        <taxon>Salinicola</taxon>
    </lineage>
</organism>
<proteinExistence type="predicted"/>
<evidence type="ECO:0000313" key="6">
    <source>
        <dbReference type="Proteomes" id="UP001162135"/>
    </source>
</evidence>
<evidence type="ECO:0000313" key="5">
    <source>
        <dbReference type="EMBL" id="MDH4573776.1"/>
    </source>
</evidence>
<evidence type="ECO:0000259" key="4">
    <source>
        <dbReference type="PROSITE" id="PS50949"/>
    </source>
</evidence>
<dbReference type="Pfam" id="PF07729">
    <property type="entry name" value="FCD"/>
    <property type="match status" value="1"/>
</dbReference>
<dbReference type="InterPro" id="IPR036390">
    <property type="entry name" value="WH_DNA-bd_sf"/>
</dbReference>
<dbReference type="InterPro" id="IPR008920">
    <property type="entry name" value="TF_FadR/GntR_C"/>
</dbReference>
<dbReference type="Gene3D" id="1.10.10.10">
    <property type="entry name" value="Winged helix-like DNA-binding domain superfamily/Winged helix DNA-binding domain"/>
    <property type="match status" value="1"/>
</dbReference>
<dbReference type="PROSITE" id="PS50949">
    <property type="entry name" value="HTH_GNTR"/>
    <property type="match status" value="1"/>
</dbReference>
<reference evidence="5" key="1">
    <citation type="journal article" date="2015" name="Antonie Van Leeuwenhoek">
        <title>Comparative 16S rRNA signatures and multilocus sequence analysis for the genus Salinicola and description of Salinicola acroporae sp. nov., isolated from coral Acropora digitifera.</title>
        <authorList>
            <person name="Lepcha R.T."/>
            <person name="Poddar A."/>
            <person name="Schumann P."/>
            <person name="Das S.K."/>
        </authorList>
    </citation>
    <scope>NUCLEOTIDE SEQUENCE</scope>
    <source>
        <strain evidence="5">S4-41</strain>
    </source>
</reference>